<dbReference type="GO" id="GO:0005576">
    <property type="term" value="C:extracellular region"/>
    <property type="evidence" value="ECO:0007669"/>
    <property type="project" value="UniProtKB-SubCell"/>
</dbReference>
<dbReference type="SMART" id="SM00327">
    <property type="entry name" value="VWA"/>
    <property type="match status" value="1"/>
</dbReference>
<comment type="similarity">
    <text evidence="2">Belongs to the ITIH family.</text>
</comment>
<dbReference type="Pfam" id="PF08487">
    <property type="entry name" value="VIT"/>
    <property type="match status" value="1"/>
</dbReference>
<dbReference type="FunFam" id="3.40.50.410:FF:000013">
    <property type="entry name" value="inter-alpha-trypsin inhibitor heavy chain H2"/>
    <property type="match status" value="1"/>
</dbReference>
<dbReference type="Gene3D" id="3.40.50.410">
    <property type="entry name" value="von Willebrand factor, type A domain"/>
    <property type="match status" value="1"/>
</dbReference>
<dbReference type="PANTHER" id="PTHR10338">
    <property type="entry name" value="INTER-ALPHA-TRYPSIN INHIBITOR HEAVY CHAIN FAMILY MEMBER"/>
    <property type="match status" value="1"/>
</dbReference>
<name>A0A671N3L2_9TELE</name>
<sequence>KKKITSFFFWFILEGSWKCIIQTILSFFLSFFLYFFVKQNRAIQGNDITVKSYKVESRITLRFAHTTVKSSVVNSGPNAQSIGFNVQIPKRAFINNFTMNVNGITFVGSVKEKTVARKLYAQARARGKAAGIVRYGFYIHPSTHPSPKPRYFRQYRNPGQDMSWENGTYGHPKLHTKSSFGYHGNMLLEAMKAILDDLSMDDYFSIIDFNHNVRCWSEDLVQASSLQVDEAKKYVQSIKPNGGTNINEALLRAVQMLVRASNQGLIDPRSVSMIILVSDGDPTVGEIKLNTIQKNVKRVMREEFSLFSLGIGFDVDFDFLERMAMDNRGVAQRIYANHDAAEQLKTFYSQVSSPLLRSITINFPENTVNNVTQNRFDKFFSGSELIVAGKLQPSDLTTLQSFTTAAAANMDLNIQTEADIRELDSVLGTHQHSFTGFARQMWAYITVNQLLAERSVAPTASKKRRITQRILALALEQQFVTPLTAMLVEGHDQGRPERLIADSPRDSKHGCCSATAPLSGPPPVQQLVYSNPPWLLPTVALNPNEVAGVHESIIPEHITGVDSDPHFIIHLPKSNIDICFNIDSKPGHILNLISDPGTGVTINSQLVGSKKMKNNKIQTYFGTISIYSKTDSVQVIVGTDRIDLMEGRNNHSFSWGATVELALNRMRVTIVKEQHVTVTIDGKISVMVLLHRVWKKHPVQVDFLGIYMSSDNKYSTQVHGLIGQFAQEPKVKVYGVHEGADPKKKEATMEVKGNKLAVTRGWQKDYRRDKKRGSDVYCWFIHNSGKGFIDGSYTSYILPQLDSFLTAI</sequence>
<keyword evidence="5" id="KW-0732">Signal</keyword>
<evidence type="ECO:0000256" key="6">
    <source>
        <dbReference type="ARBA" id="ARBA00022900"/>
    </source>
</evidence>
<organism evidence="11 12">
    <name type="scientific">Sinocyclocheilus anshuiensis</name>
    <dbReference type="NCBI Taxonomy" id="1608454"/>
    <lineage>
        <taxon>Eukaryota</taxon>
        <taxon>Metazoa</taxon>
        <taxon>Chordata</taxon>
        <taxon>Craniata</taxon>
        <taxon>Vertebrata</taxon>
        <taxon>Euteleostomi</taxon>
        <taxon>Actinopterygii</taxon>
        <taxon>Neopterygii</taxon>
        <taxon>Teleostei</taxon>
        <taxon>Ostariophysi</taxon>
        <taxon>Cypriniformes</taxon>
        <taxon>Cyprinidae</taxon>
        <taxon>Cyprininae</taxon>
        <taxon>Sinocyclocheilus</taxon>
    </lineage>
</organism>
<dbReference type="InterPro" id="IPR036465">
    <property type="entry name" value="vWFA_dom_sf"/>
</dbReference>
<dbReference type="SUPFAM" id="SSF53300">
    <property type="entry name" value="vWA-like"/>
    <property type="match status" value="1"/>
</dbReference>
<keyword evidence="8" id="KW-0472">Membrane</keyword>
<evidence type="ECO:0000256" key="1">
    <source>
        <dbReference type="ARBA" id="ARBA00004613"/>
    </source>
</evidence>
<keyword evidence="3" id="KW-0964">Secreted</keyword>
<dbReference type="InterPro" id="IPR013694">
    <property type="entry name" value="VIT"/>
</dbReference>
<dbReference type="InterPro" id="IPR010600">
    <property type="entry name" value="ITI_HC_C"/>
</dbReference>
<evidence type="ECO:0000313" key="12">
    <source>
        <dbReference type="Proteomes" id="UP000472260"/>
    </source>
</evidence>
<keyword evidence="8" id="KW-0812">Transmembrane</keyword>
<dbReference type="InterPro" id="IPR050934">
    <property type="entry name" value="ITIH"/>
</dbReference>
<reference evidence="11" key="2">
    <citation type="submission" date="2025-09" db="UniProtKB">
        <authorList>
            <consortium name="Ensembl"/>
        </authorList>
    </citation>
    <scope>IDENTIFICATION</scope>
</reference>
<evidence type="ECO:0000313" key="11">
    <source>
        <dbReference type="Ensembl" id="ENSSANP00000039943.1"/>
    </source>
</evidence>
<comment type="subcellular location">
    <subcellularLocation>
        <location evidence="1">Secreted</location>
    </subcellularLocation>
</comment>
<dbReference type="PROSITE" id="PS51468">
    <property type="entry name" value="VIT"/>
    <property type="match status" value="1"/>
</dbReference>
<keyword evidence="6" id="KW-0722">Serine protease inhibitor</keyword>
<evidence type="ECO:0000256" key="2">
    <source>
        <dbReference type="ARBA" id="ARBA00010158"/>
    </source>
</evidence>
<evidence type="ECO:0000256" key="3">
    <source>
        <dbReference type="ARBA" id="ARBA00022525"/>
    </source>
</evidence>
<feature type="transmembrane region" description="Helical" evidence="8">
    <location>
        <begin position="7"/>
        <end position="37"/>
    </location>
</feature>
<evidence type="ECO:0000259" key="9">
    <source>
        <dbReference type="PROSITE" id="PS50234"/>
    </source>
</evidence>
<keyword evidence="7" id="KW-0325">Glycoprotein</keyword>
<proteinExistence type="inferred from homology"/>
<feature type="domain" description="VIT" evidence="10">
    <location>
        <begin position="34"/>
        <end position="170"/>
    </location>
</feature>
<keyword evidence="8" id="KW-1133">Transmembrane helix</keyword>
<dbReference type="InterPro" id="IPR002035">
    <property type="entry name" value="VWF_A"/>
</dbReference>
<evidence type="ECO:0000256" key="8">
    <source>
        <dbReference type="SAM" id="Phobius"/>
    </source>
</evidence>
<keyword evidence="4" id="KW-0646">Protease inhibitor</keyword>
<reference evidence="11" key="1">
    <citation type="submission" date="2025-08" db="UniProtKB">
        <authorList>
            <consortium name="Ensembl"/>
        </authorList>
    </citation>
    <scope>IDENTIFICATION</scope>
</reference>
<dbReference type="GO" id="GO:0004867">
    <property type="term" value="F:serine-type endopeptidase inhibitor activity"/>
    <property type="evidence" value="ECO:0007669"/>
    <property type="project" value="UniProtKB-KW"/>
</dbReference>
<evidence type="ECO:0000259" key="10">
    <source>
        <dbReference type="PROSITE" id="PS51468"/>
    </source>
</evidence>
<accession>A0A671N3L2</accession>
<keyword evidence="12" id="KW-1185">Reference proteome</keyword>
<protein>
    <submittedName>
        <fullName evidence="11">Inter-alpha-trypsin inhibitor heavy chain H2-like</fullName>
    </submittedName>
</protein>
<dbReference type="SMART" id="SM00609">
    <property type="entry name" value="VIT"/>
    <property type="match status" value="1"/>
</dbReference>
<dbReference type="PANTHER" id="PTHR10338:SF14">
    <property type="entry name" value="INTER-ALPHA-TRYPSIN INHIBITOR HEAVY CHAIN H2"/>
    <property type="match status" value="1"/>
</dbReference>
<dbReference type="GO" id="GO:0030212">
    <property type="term" value="P:hyaluronan metabolic process"/>
    <property type="evidence" value="ECO:0007669"/>
    <property type="project" value="InterPro"/>
</dbReference>
<dbReference type="Ensembl" id="ENSSANT00000042502.1">
    <property type="protein sequence ID" value="ENSSANP00000039943.1"/>
    <property type="gene ID" value="ENSSANG00000020278.1"/>
</dbReference>
<dbReference type="Pfam" id="PF13768">
    <property type="entry name" value="VWA_3"/>
    <property type="match status" value="1"/>
</dbReference>
<dbReference type="PROSITE" id="PS50234">
    <property type="entry name" value="VWFA"/>
    <property type="match status" value="1"/>
</dbReference>
<gene>
    <name evidence="11" type="primary">LOC107666937</name>
</gene>
<dbReference type="Pfam" id="PF06668">
    <property type="entry name" value="ITI_HC_C"/>
    <property type="match status" value="1"/>
</dbReference>
<evidence type="ECO:0000256" key="7">
    <source>
        <dbReference type="ARBA" id="ARBA00023180"/>
    </source>
</evidence>
<dbReference type="Proteomes" id="UP000472260">
    <property type="component" value="Unassembled WGS sequence"/>
</dbReference>
<dbReference type="AlphaFoldDB" id="A0A671N3L2"/>
<evidence type="ECO:0000256" key="5">
    <source>
        <dbReference type="ARBA" id="ARBA00022729"/>
    </source>
</evidence>
<feature type="domain" description="VWFA" evidence="9">
    <location>
        <begin position="189"/>
        <end position="351"/>
    </location>
</feature>
<evidence type="ECO:0000256" key="4">
    <source>
        <dbReference type="ARBA" id="ARBA00022690"/>
    </source>
</evidence>